<organism evidence="2 3">
    <name type="scientific">Dendrothele bispora (strain CBS 962.96)</name>
    <dbReference type="NCBI Taxonomy" id="1314807"/>
    <lineage>
        <taxon>Eukaryota</taxon>
        <taxon>Fungi</taxon>
        <taxon>Dikarya</taxon>
        <taxon>Basidiomycota</taxon>
        <taxon>Agaricomycotina</taxon>
        <taxon>Agaricomycetes</taxon>
        <taxon>Agaricomycetidae</taxon>
        <taxon>Agaricales</taxon>
        <taxon>Agaricales incertae sedis</taxon>
        <taxon>Dendrothele</taxon>
    </lineage>
</organism>
<dbReference type="AlphaFoldDB" id="A0A4S8KZJ2"/>
<keyword evidence="3" id="KW-1185">Reference proteome</keyword>
<accession>A0A4S8KZJ2</accession>
<evidence type="ECO:0000313" key="2">
    <source>
        <dbReference type="EMBL" id="THU81502.1"/>
    </source>
</evidence>
<evidence type="ECO:0000313" key="3">
    <source>
        <dbReference type="Proteomes" id="UP000297245"/>
    </source>
</evidence>
<proteinExistence type="predicted"/>
<protein>
    <submittedName>
        <fullName evidence="2">Uncharacterized protein</fullName>
    </submittedName>
</protein>
<feature type="region of interest" description="Disordered" evidence="1">
    <location>
        <begin position="84"/>
        <end position="103"/>
    </location>
</feature>
<dbReference type="Proteomes" id="UP000297245">
    <property type="component" value="Unassembled WGS sequence"/>
</dbReference>
<gene>
    <name evidence="2" type="ORF">K435DRAFT_809035</name>
</gene>
<evidence type="ECO:0000256" key="1">
    <source>
        <dbReference type="SAM" id="MobiDB-lite"/>
    </source>
</evidence>
<name>A0A4S8KZJ2_DENBC</name>
<reference evidence="2 3" key="1">
    <citation type="journal article" date="2019" name="Nat. Ecol. Evol.">
        <title>Megaphylogeny resolves global patterns of mushroom evolution.</title>
        <authorList>
            <person name="Varga T."/>
            <person name="Krizsan K."/>
            <person name="Foldi C."/>
            <person name="Dima B."/>
            <person name="Sanchez-Garcia M."/>
            <person name="Sanchez-Ramirez S."/>
            <person name="Szollosi G.J."/>
            <person name="Szarkandi J.G."/>
            <person name="Papp V."/>
            <person name="Albert L."/>
            <person name="Andreopoulos W."/>
            <person name="Angelini C."/>
            <person name="Antonin V."/>
            <person name="Barry K.W."/>
            <person name="Bougher N.L."/>
            <person name="Buchanan P."/>
            <person name="Buyck B."/>
            <person name="Bense V."/>
            <person name="Catcheside P."/>
            <person name="Chovatia M."/>
            <person name="Cooper J."/>
            <person name="Damon W."/>
            <person name="Desjardin D."/>
            <person name="Finy P."/>
            <person name="Geml J."/>
            <person name="Haridas S."/>
            <person name="Hughes K."/>
            <person name="Justo A."/>
            <person name="Karasinski D."/>
            <person name="Kautmanova I."/>
            <person name="Kiss B."/>
            <person name="Kocsube S."/>
            <person name="Kotiranta H."/>
            <person name="LaButti K.M."/>
            <person name="Lechner B.E."/>
            <person name="Liimatainen K."/>
            <person name="Lipzen A."/>
            <person name="Lukacs Z."/>
            <person name="Mihaltcheva S."/>
            <person name="Morgado L.N."/>
            <person name="Niskanen T."/>
            <person name="Noordeloos M.E."/>
            <person name="Ohm R.A."/>
            <person name="Ortiz-Santana B."/>
            <person name="Ovrebo C."/>
            <person name="Racz N."/>
            <person name="Riley R."/>
            <person name="Savchenko A."/>
            <person name="Shiryaev A."/>
            <person name="Soop K."/>
            <person name="Spirin V."/>
            <person name="Szebenyi C."/>
            <person name="Tomsovsky M."/>
            <person name="Tulloss R.E."/>
            <person name="Uehling J."/>
            <person name="Grigoriev I.V."/>
            <person name="Vagvolgyi C."/>
            <person name="Papp T."/>
            <person name="Martin F.M."/>
            <person name="Miettinen O."/>
            <person name="Hibbett D.S."/>
            <person name="Nagy L.G."/>
        </authorList>
    </citation>
    <scope>NUCLEOTIDE SEQUENCE [LARGE SCALE GENOMIC DNA]</scope>
    <source>
        <strain evidence="2 3">CBS 962.96</strain>
    </source>
</reference>
<feature type="compositionally biased region" description="Low complexity" evidence="1">
    <location>
        <begin position="88"/>
        <end position="103"/>
    </location>
</feature>
<dbReference type="EMBL" id="ML179804">
    <property type="protein sequence ID" value="THU81502.1"/>
    <property type="molecule type" value="Genomic_DNA"/>
</dbReference>
<sequence length="282" mass="31174">MSPCDQTVPLSFTLPVVVTRSNSYIWPAELPLARGDFDRTTSNFFELYSAERACVHQMARVYTSNTARLDDDARHLTQDYPAFGENLSRSSSRSSTVSQASRSAYPGVPEEILERVSQAKTARLAARARYEAALANLDLPNSVVAKLENDLSKSEDELKFARIERTRAKFSNQHVTSPSKSPLSLPLLASSPVRSLPQPSLRPVPEDSALSLERGEGIREWAHRVNVPEDKSLTHYDYHQLGCPPSADADSLLKFVVAAGFKIVAVDEKVAVLLARLSRLHV</sequence>